<dbReference type="InterPro" id="IPR036259">
    <property type="entry name" value="MFS_trans_sf"/>
</dbReference>
<dbReference type="Gene3D" id="1.20.1250.20">
    <property type="entry name" value="MFS general substrate transporter like domains"/>
    <property type="match status" value="2"/>
</dbReference>
<feature type="transmembrane region" description="Helical" evidence="6">
    <location>
        <begin position="344"/>
        <end position="367"/>
    </location>
</feature>
<dbReference type="SUPFAM" id="SSF103473">
    <property type="entry name" value="MFS general substrate transporter"/>
    <property type="match status" value="1"/>
</dbReference>
<feature type="transmembrane region" description="Helical" evidence="6">
    <location>
        <begin position="255"/>
        <end position="275"/>
    </location>
</feature>
<comment type="caution">
    <text evidence="8">The sequence shown here is derived from an EMBL/GenBank/DDBJ whole genome shotgun (WGS) entry which is preliminary data.</text>
</comment>
<keyword evidence="5 6" id="KW-0472">Membrane</keyword>
<organism evidence="8 9">
    <name type="scientific">Bacillus songklensis</name>
    <dbReference type="NCBI Taxonomy" id="1069116"/>
    <lineage>
        <taxon>Bacteria</taxon>
        <taxon>Bacillati</taxon>
        <taxon>Bacillota</taxon>
        <taxon>Bacilli</taxon>
        <taxon>Bacillales</taxon>
        <taxon>Bacillaceae</taxon>
        <taxon>Bacillus</taxon>
    </lineage>
</organism>
<keyword evidence="2" id="KW-0813">Transport</keyword>
<name>A0ABV8AWP4_9BACI</name>
<dbReference type="PANTHER" id="PTHR23527">
    <property type="entry name" value="BLL3282 PROTEIN"/>
    <property type="match status" value="1"/>
</dbReference>
<feature type="transmembrane region" description="Helical" evidence="6">
    <location>
        <begin position="311"/>
        <end position="337"/>
    </location>
</feature>
<feature type="transmembrane region" description="Helical" evidence="6">
    <location>
        <begin position="104"/>
        <end position="120"/>
    </location>
</feature>
<dbReference type="Proteomes" id="UP001595752">
    <property type="component" value="Unassembled WGS sequence"/>
</dbReference>
<keyword evidence="4 6" id="KW-1133">Transmembrane helix</keyword>
<feature type="transmembrane region" description="Helical" evidence="6">
    <location>
        <begin position="170"/>
        <end position="190"/>
    </location>
</feature>
<evidence type="ECO:0000256" key="5">
    <source>
        <dbReference type="ARBA" id="ARBA00023136"/>
    </source>
</evidence>
<evidence type="ECO:0000313" key="9">
    <source>
        <dbReference type="Proteomes" id="UP001595752"/>
    </source>
</evidence>
<feature type="transmembrane region" description="Helical" evidence="6">
    <location>
        <begin position="218"/>
        <end position="243"/>
    </location>
</feature>
<feature type="transmembrane region" description="Helical" evidence="6">
    <location>
        <begin position="12"/>
        <end position="34"/>
    </location>
</feature>
<reference evidence="9" key="1">
    <citation type="journal article" date="2019" name="Int. J. Syst. Evol. Microbiol.">
        <title>The Global Catalogue of Microorganisms (GCM) 10K type strain sequencing project: providing services to taxonomists for standard genome sequencing and annotation.</title>
        <authorList>
            <consortium name="The Broad Institute Genomics Platform"/>
            <consortium name="The Broad Institute Genome Sequencing Center for Infectious Disease"/>
            <person name="Wu L."/>
            <person name="Ma J."/>
        </authorList>
    </citation>
    <scope>NUCLEOTIDE SEQUENCE [LARGE SCALE GENOMIC DNA]</scope>
    <source>
        <strain evidence="9">CCUG 61889</strain>
    </source>
</reference>
<feature type="transmembrane region" description="Helical" evidence="6">
    <location>
        <begin position="379"/>
        <end position="397"/>
    </location>
</feature>
<comment type="subcellular location">
    <subcellularLocation>
        <location evidence="1">Cell membrane</location>
        <topology evidence="1">Multi-pass membrane protein</topology>
    </subcellularLocation>
</comment>
<evidence type="ECO:0000259" key="7">
    <source>
        <dbReference type="PROSITE" id="PS50850"/>
    </source>
</evidence>
<accession>A0ABV8AWP4</accession>
<evidence type="ECO:0000313" key="8">
    <source>
        <dbReference type="EMBL" id="MFC3882416.1"/>
    </source>
</evidence>
<feature type="transmembrane region" description="Helical" evidence="6">
    <location>
        <begin position="287"/>
        <end position="305"/>
    </location>
</feature>
<dbReference type="InterPro" id="IPR020846">
    <property type="entry name" value="MFS_dom"/>
</dbReference>
<evidence type="ECO:0000256" key="2">
    <source>
        <dbReference type="ARBA" id="ARBA00022448"/>
    </source>
</evidence>
<gene>
    <name evidence="8" type="ORF">ACFOU2_02285</name>
</gene>
<evidence type="ECO:0000256" key="1">
    <source>
        <dbReference type="ARBA" id="ARBA00004651"/>
    </source>
</evidence>
<evidence type="ECO:0000256" key="3">
    <source>
        <dbReference type="ARBA" id="ARBA00022692"/>
    </source>
</evidence>
<protein>
    <submittedName>
        <fullName evidence="8">MFS transporter</fullName>
    </submittedName>
</protein>
<dbReference type="InterPro" id="IPR011701">
    <property type="entry name" value="MFS"/>
</dbReference>
<dbReference type="InterPro" id="IPR052952">
    <property type="entry name" value="MFS-Transporter"/>
</dbReference>
<dbReference type="CDD" id="cd17475">
    <property type="entry name" value="MFS_MT3072_like"/>
    <property type="match status" value="1"/>
</dbReference>
<sequence>MNLHSINQKHTYKWIILFIATFSQTCATFVTYGMGPLAAFYQKQYSLSQFETGLIVSAVNIGPIFSMLIFGNLMDKYGEKWVVGIGSILLGINVLTAYTTDRYVLLLIILTFVGIWYGTAQPGGSSAIIKWFPNKHRGLAMGIRQTGIPIGGALASAFLPYFFYRYGLSSAILAQAIMAILGGSIFLIFYKDQTMNKNPKEQYRFMEKINKIKNNSELYPVFFIGITMVSLQLIIVAHLMSYLTNTLQISLNLSGVLLSLSLVGGMFGRIILAWLSDTIFKGNRSRPLQLTIWLTVVTIVCLVFFSTSIPIWLISLLCFLLGFLGIGWFSLFIVLISEKSNPDFIGLTVSFALTLNQIFIVISPSLFGILVDYFKSYKIPFFLLALFIFIGGIWLRVTERKSFKSQDVSVSTKN</sequence>
<dbReference type="PROSITE" id="PS50850">
    <property type="entry name" value="MFS"/>
    <property type="match status" value="1"/>
</dbReference>
<keyword evidence="3 6" id="KW-0812">Transmembrane</keyword>
<dbReference type="EMBL" id="JBHRZT010000013">
    <property type="protein sequence ID" value="MFC3882416.1"/>
    <property type="molecule type" value="Genomic_DNA"/>
</dbReference>
<proteinExistence type="predicted"/>
<dbReference type="RefSeq" id="WP_377911877.1">
    <property type="nucleotide sequence ID" value="NZ_JBHRZT010000013.1"/>
</dbReference>
<evidence type="ECO:0000256" key="4">
    <source>
        <dbReference type="ARBA" id="ARBA00022989"/>
    </source>
</evidence>
<feature type="domain" description="Major facilitator superfamily (MFS) profile" evidence="7">
    <location>
        <begin position="16"/>
        <end position="403"/>
    </location>
</feature>
<feature type="transmembrane region" description="Helical" evidence="6">
    <location>
        <begin position="81"/>
        <end position="98"/>
    </location>
</feature>
<evidence type="ECO:0000256" key="6">
    <source>
        <dbReference type="SAM" id="Phobius"/>
    </source>
</evidence>
<dbReference type="PANTHER" id="PTHR23527:SF1">
    <property type="entry name" value="BLL3282 PROTEIN"/>
    <property type="match status" value="1"/>
</dbReference>
<dbReference type="Pfam" id="PF07690">
    <property type="entry name" value="MFS_1"/>
    <property type="match status" value="1"/>
</dbReference>
<feature type="transmembrane region" description="Helical" evidence="6">
    <location>
        <begin position="141"/>
        <end position="164"/>
    </location>
</feature>
<keyword evidence="9" id="KW-1185">Reference proteome</keyword>
<feature type="transmembrane region" description="Helical" evidence="6">
    <location>
        <begin position="54"/>
        <end position="74"/>
    </location>
</feature>